<dbReference type="Proteomes" id="UP001530377">
    <property type="component" value="Unassembled WGS sequence"/>
</dbReference>
<accession>A0ABD3R7B8</accession>
<feature type="compositionally biased region" description="Basic and acidic residues" evidence="1">
    <location>
        <begin position="46"/>
        <end position="60"/>
    </location>
</feature>
<evidence type="ECO:0000313" key="2">
    <source>
        <dbReference type="EMBL" id="KAL3807601.1"/>
    </source>
</evidence>
<keyword evidence="3" id="KW-1185">Reference proteome</keyword>
<dbReference type="EMBL" id="JALLPB020000610">
    <property type="protein sequence ID" value="KAL3807601.1"/>
    <property type="molecule type" value="Genomic_DNA"/>
</dbReference>
<dbReference type="AlphaFoldDB" id="A0ABD3R7B8"/>
<feature type="compositionally biased region" description="Low complexity" evidence="1">
    <location>
        <begin position="454"/>
        <end position="466"/>
    </location>
</feature>
<protein>
    <submittedName>
        <fullName evidence="2">Uncharacterized protein</fullName>
    </submittedName>
</protein>
<gene>
    <name evidence="2" type="ORF">ACHAXA_006105</name>
</gene>
<feature type="region of interest" description="Disordered" evidence="1">
    <location>
        <begin position="254"/>
        <end position="312"/>
    </location>
</feature>
<evidence type="ECO:0000256" key="1">
    <source>
        <dbReference type="SAM" id="MobiDB-lite"/>
    </source>
</evidence>
<sequence length="508" mass="54038">MKSRGMDIFRPLAVASSAASIFRRGNNNIGGSNGSGGGGKQRSKPRSRDPPTPRGNRADDDGLVVVVASDSDEGEGEEYRRIGRSTPIVGGASSGGTSGGENRAVHLLSSSLSSSSSNSDECAGSRYYKIQLVPKTWREKNDGSSGQMIATVLVTDENEEEVQLTAGDDSSVQLTPCHNERIRVASDREAQEDVDDDDDDVFVARLATEKYLRGGIALAAPVVSPSSDHDCHHRDDVSYDAAAEQEVDITGVVMHSSPSSYPSTSTSTEEEGGRRRRQQQMQRGRQRWTVTDDGTIVAMPPSPSHVSSMASDFSSHRLSSHILAKNMNARVAESSALSSYSPRPSSPPPELVRSVSACSSTSSSSSPSMDDMRGDAGQRSLASSRRPKTPSPPPPIVTLASVSLESPPRMTRSFDPASLFRDSDTDRTSSYGSDDQNRGSKRKKSRTARPVVGPTSAPRAASPSPSCGDSRYNFLSHVLDAFSLNGFGCCRHSDGDGDVRLMSGGICA</sequence>
<proteinExistence type="predicted"/>
<feature type="compositionally biased region" description="Low complexity" evidence="1">
    <location>
        <begin position="351"/>
        <end position="368"/>
    </location>
</feature>
<name>A0ABD3R7B8_9STRA</name>
<feature type="compositionally biased region" description="Gly residues" evidence="1">
    <location>
        <begin position="31"/>
        <end position="40"/>
    </location>
</feature>
<organism evidence="2 3">
    <name type="scientific">Cyclostephanos tholiformis</name>
    <dbReference type="NCBI Taxonomy" id="382380"/>
    <lineage>
        <taxon>Eukaryota</taxon>
        <taxon>Sar</taxon>
        <taxon>Stramenopiles</taxon>
        <taxon>Ochrophyta</taxon>
        <taxon>Bacillariophyta</taxon>
        <taxon>Coscinodiscophyceae</taxon>
        <taxon>Thalassiosirophycidae</taxon>
        <taxon>Stephanodiscales</taxon>
        <taxon>Stephanodiscaceae</taxon>
        <taxon>Cyclostephanos</taxon>
    </lineage>
</organism>
<feature type="region of interest" description="Disordered" evidence="1">
    <location>
        <begin position="23"/>
        <end position="104"/>
    </location>
</feature>
<reference evidence="2 3" key="1">
    <citation type="submission" date="2024-10" db="EMBL/GenBank/DDBJ databases">
        <title>Updated reference genomes for cyclostephanoid diatoms.</title>
        <authorList>
            <person name="Roberts W.R."/>
            <person name="Alverson A.J."/>
        </authorList>
    </citation>
    <scope>NUCLEOTIDE SEQUENCE [LARGE SCALE GENOMIC DNA]</scope>
    <source>
        <strain evidence="2 3">AJA228-03</strain>
    </source>
</reference>
<feature type="region of interest" description="Disordered" evidence="1">
    <location>
        <begin position="335"/>
        <end position="467"/>
    </location>
</feature>
<comment type="caution">
    <text evidence="2">The sequence shown here is derived from an EMBL/GenBank/DDBJ whole genome shotgun (WGS) entry which is preliminary data.</text>
</comment>
<evidence type="ECO:0000313" key="3">
    <source>
        <dbReference type="Proteomes" id="UP001530377"/>
    </source>
</evidence>